<sequence length="146" mass="16419">MAPPKACLPARLIAGDFLGINWTKVSWMAPYSNFYPITVCGGFSGRMWSSFIQYGHFHNRITRIVLRNAVLGVPSALIAIVMVSNMDWFQALQCVCFFTYMDVPQWAQKKYVAEMEELSRNKPGAMAKHHYAGPVSIPGSEKLITQ</sequence>
<organism evidence="1">
    <name type="scientific">Trypanosoma vivax (strain Y486)</name>
    <dbReference type="NCBI Taxonomy" id="1055687"/>
    <lineage>
        <taxon>Eukaryota</taxon>
        <taxon>Discoba</taxon>
        <taxon>Euglenozoa</taxon>
        <taxon>Kinetoplastea</taxon>
        <taxon>Metakinetoplastina</taxon>
        <taxon>Trypanosomatida</taxon>
        <taxon>Trypanosomatidae</taxon>
        <taxon>Trypanosoma</taxon>
        <taxon>Duttonella</taxon>
    </lineage>
</organism>
<dbReference type="EMBL" id="HE573027">
    <property type="protein sequence ID" value="CCC54263.1"/>
    <property type="molecule type" value="Genomic_DNA"/>
</dbReference>
<dbReference type="VEuPathDB" id="TriTrypDB:TvY486_1117470"/>
<dbReference type="OMA" id="IPMPQWA"/>
<accession>G0U9H7</accession>
<evidence type="ECO:0000313" key="1">
    <source>
        <dbReference type="EMBL" id="CCC54263.1"/>
    </source>
</evidence>
<reference evidence="1" key="1">
    <citation type="journal article" date="2012" name="Proc. Natl. Acad. Sci. U.S.A.">
        <title>Antigenic diversity is generated by distinct evolutionary mechanisms in African trypanosome species.</title>
        <authorList>
            <person name="Jackson A.P."/>
            <person name="Berry A."/>
            <person name="Aslett M."/>
            <person name="Allison H.C."/>
            <person name="Burton P."/>
            <person name="Vavrova-Anderson J."/>
            <person name="Brown R."/>
            <person name="Browne H."/>
            <person name="Corton N."/>
            <person name="Hauser H."/>
            <person name="Gamble J."/>
            <person name="Gilderthorp R."/>
            <person name="Marcello L."/>
            <person name="McQuillan J."/>
            <person name="Otto T.D."/>
            <person name="Quail M.A."/>
            <person name="Sanders M.J."/>
            <person name="van Tonder A."/>
            <person name="Ginger M.L."/>
            <person name="Field M.C."/>
            <person name="Barry J.D."/>
            <person name="Hertz-Fowler C."/>
            <person name="Berriman M."/>
        </authorList>
    </citation>
    <scope>NUCLEOTIDE SEQUENCE</scope>
    <source>
        <strain evidence="1">Y486</strain>
    </source>
</reference>
<gene>
    <name evidence="1" type="ORF">TVY486_1117470</name>
</gene>
<dbReference type="AlphaFoldDB" id="G0U9H7"/>
<protein>
    <submittedName>
        <fullName evidence="1">Uncharacterized protein</fullName>
    </submittedName>
</protein>
<name>G0U9H7_TRYVY</name>
<proteinExistence type="predicted"/>